<protein>
    <recommendedName>
        <fullName evidence="6">Protein RER1</fullName>
    </recommendedName>
</protein>
<dbReference type="GO" id="GO:0006621">
    <property type="term" value="P:protein retention in ER lumen"/>
    <property type="evidence" value="ECO:0007669"/>
    <property type="project" value="TreeGrafter"/>
</dbReference>
<dbReference type="OMA" id="GWYVVCY"/>
<proteinExistence type="inferred from homology"/>
<evidence type="ECO:0000313" key="9">
    <source>
        <dbReference type="Proteomes" id="UP000039865"/>
    </source>
</evidence>
<evidence type="ECO:0000256" key="6">
    <source>
        <dbReference type="PIRNR" id="PIRNR016013"/>
    </source>
</evidence>
<keyword evidence="5 6" id="KW-0472">Membrane</keyword>
<dbReference type="InParanoid" id="A0A078AN01"/>
<dbReference type="Proteomes" id="UP000039865">
    <property type="component" value="Unassembled WGS sequence"/>
</dbReference>
<keyword evidence="9" id="KW-1185">Reference proteome</keyword>
<evidence type="ECO:0000256" key="7">
    <source>
        <dbReference type="SAM" id="Phobius"/>
    </source>
</evidence>
<evidence type="ECO:0000256" key="2">
    <source>
        <dbReference type="ARBA" id="ARBA00006070"/>
    </source>
</evidence>
<dbReference type="PANTHER" id="PTHR10743">
    <property type="entry name" value="PROTEIN RER1"/>
    <property type="match status" value="1"/>
</dbReference>
<comment type="similarity">
    <text evidence="2 6">Belongs to the RER1 family.</text>
</comment>
<feature type="transmembrane region" description="Helical" evidence="7">
    <location>
        <begin position="156"/>
        <end position="173"/>
    </location>
</feature>
<evidence type="ECO:0000256" key="3">
    <source>
        <dbReference type="ARBA" id="ARBA00022692"/>
    </source>
</evidence>
<feature type="transmembrane region" description="Helical" evidence="7">
    <location>
        <begin position="131"/>
        <end position="150"/>
    </location>
</feature>
<keyword evidence="4 7" id="KW-1133">Transmembrane helix</keyword>
<evidence type="ECO:0000256" key="1">
    <source>
        <dbReference type="ARBA" id="ARBA00004141"/>
    </source>
</evidence>
<comment type="subcellular location">
    <subcellularLocation>
        <location evidence="1">Membrane</location>
        <topology evidence="1">Multi-pass membrane protein</topology>
    </subcellularLocation>
</comment>
<feature type="transmembrane region" description="Helical" evidence="7">
    <location>
        <begin position="72"/>
        <end position="89"/>
    </location>
</feature>
<sequence length="200" mass="24183">MSNQSQWNGGSNPNEAEGTGKLDIEDLKFVLKRKYRIFLDQISAYPKQRWVFLVVLAILYILRIYINDGYALITYLLGLFYLNQFLLYLSPAEDPEDMEFENDSEFILPMRENDEYKGFARKIYEFELWKLLTYATMMCFVMTFFEFFVFPIYWPLLASYFVFMTTFLCRYKIEHMIRYKYIPFDFGKKQYGKTRIKAKN</sequence>
<dbReference type="InterPro" id="IPR004932">
    <property type="entry name" value="Rer1"/>
</dbReference>
<reference evidence="8 9" key="1">
    <citation type="submission" date="2014-06" db="EMBL/GenBank/DDBJ databases">
        <authorList>
            <person name="Swart Estienne"/>
        </authorList>
    </citation>
    <scope>NUCLEOTIDE SEQUENCE [LARGE SCALE GENOMIC DNA]</scope>
    <source>
        <strain evidence="8 9">130c</strain>
    </source>
</reference>
<dbReference type="PIRSF" id="PIRSF016013">
    <property type="entry name" value="AtER_Rer1p"/>
    <property type="match status" value="1"/>
</dbReference>
<comment type="function">
    <text evidence="6">Involved in the retrieval of endoplasmic reticulum membrane proteins from the early Golgi compartment.</text>
</comment>
<dbReference type="PANTHER" id="PTHR10743:SF0">
    <property type="entry name" value="PROTEIN RER1"/>
    <property type="match status" value="1"/>
</dbReference>
<dbReference type="GO" id="GO:0006890">
    <property type="term" value="P:retrograde vesicle-mediated transport, Golgi to endoplasmic reticulum"/>
    <property type="evidence" value="ECO:0007669"/>
    <property type="project" value="TreeGrafter"/>
</dbReference>
<gene>
    <name evidence="8" type="primary">Contig3657.g3907</name>
    <name evidence="8" type="ORF">STYLEM_11298</name>
</gene>
<name>A0A078AN01_STYLE</name>
<dbReference type="GO" id="GO:0005783">
    <property type="term" value="C:endoplasmic reticulum"/>
    <property type="evidence" value="ECO:0007669"/>
    <property type="project" value="GOC"/>
</dbReference>
<dbReference type="FunCoup" id="A0A078AN01">
    <property type="interactions" value="485"/>
</dbReference>
<evidence type="ECO:0000256" key="5">
    <source>
        <dbReference type="ARBA" id="ARBA00023136"/>
    </source>
</evidence>
<feature type="transmembrane region" description="Helical" evidence="7">
    <location>
        <begin position="50"/>
        <end position="66"/>
    </location>
</feature>
<accession>A0A078AN01</accession>
<dbReference type="AlphaFoldDB" id="A0A078AN01"/>
<dbReference type="Pfam" id="PF03248">
    <property type="entry name" value="Rer1"/>
    <property type="match status" value="1"/>
</dbReference>
<dbReference type="GO" id="GO:0000139">
    <property type="term" value="C:Golgi membrane"/>
    <property type="evidence" value="ECO:0007669"/>
    <property type="project" value="TreeGrafter"/>
</dbReference>
<organism evidence="8 9">
    <name type="scientific">Stylonychia lemnae</name>
    <name type="common">Ciliate</name>
    <dbReference type="NCBI Taxonomy" id="5949"/>
    <lineage>
        <taxon>Eukaryota</taxon>
        <taxon>Sar</taxon>
        <taxon>Alveolata</taxon>
        <taxon>Ciliophora</taxon>
        <taxon>Intramacronucleata</taxon>
        <taxon>Spirotrichea</taxon>
        <taxon>Stichotrichia</taxon>
        <taxon>Sporadotrichida</taxon>
        <taxon>Oxytrichidae</taxon>
        <taxon>Stylonychinae</taxon>
        <taxon>Stylonychia</taxon>
    </lineage>
</organism>
<dbReference type="EMBL" id="CCKQ01010739">
    <property type="protein sequence ID" value="CDW82268.1"/>
    <property type="molecule type" value="Genomic_DNA"/>
</dbReference>
<evidence type="ECO:0000256" key="4">
    <source>
        <dbReference type="ARBA" id="ARBA00022989"/>
    </source>
</evidence>
<keyword evidence="3 7" id="KW-0812">Transmembrane</keyword>
<dbReference type="OrthoDB" id="448250at2759"/>
<evidence type="ECO:0000313" key="8">
    <source>
        <dbReference type="EMBL" id="CDW82268.1"/>
    </source>
</evidence>